<organism evidence="2">
    <name type="scientific">marine sediment metagenome</name>
    <dbReference type="NCBI Taxonomy" id="412755"/>
    <lineage>
        <taxon>unclassified sequences</taxon>
        <taxon>metagenomes</taxon>
        <taxon>ecological metagenomes</taxon>
    </lineage>
</organism>
<protein>
    <submittedName>
        <fullName evidence="2">Uncharacterized protein</fullName>
    </submittedName>
</protein>
<dbReference type="AlphaFoldDB" id="A0A0F9BGE8"/>
<name>A0A0F9BGE8_9ZZZZ</name>
<feature type="compositionally biased region" description="Basic residues" evidence="1">
    <location>
        <begin position="149"/>
        <end position="161"/>
    </location>
</feature>
<reference evidence="2" key="1">
    <citation type="journal article" date="2015" name="Nature">
        <title>Complex archaea that bridge the gap between prokaryotes and eukaryotes.</title>
        <authorList>
            <person name="Spang A."/>
            <person name="Saw J.H."/>
            <person name="Jorgensen S.L."/>
            <person name="Zaremba-Niedzwiedzka K."/>
            <person name="Martijn J."/>
            <person name="Lind A.E."/>
            <person name="van Eijk R."/>
            <person name="Schleper C."/>
            <person name="Guy L."/>
            <person name="Ettema T.J."/>
        </authorList>
    </citation>
    <scope>NUCLEOTIDE SEQUENCE</scope>
</reference>
<proteinExistence type="predicted"/>
<gene>
    <name evidence="2" type="ORF">LCGC14_2792800</name>
</gene>
<evidence type="ECO:0000313" key="2">
    <source>
        <dbReference type="EMBL" id="KKK83496.1"/>
    </source>
</evidence>
<dbReference type="EMBL" id="LAZR01052197">
    <property type="protein sequence ID" value="KKK83496.1"/>
    <property type="molecule type" value="Genomic_DNA"/>
</dbReference>
<comment type="caution">
    <text evidence="2">The sequence shown here is derived from an EMBL/GenBank/DDBJ whole genome shotgun (WGS) entry which is preliminary data.</text>
</comment>
<evidence type="ECO:0000256" key="1">
    <source>
        <dbReference type="SAM" id="MobiDB-lite"/>
    </source>
</evidence>
<feature type="region of interest" description="Disordered" evidence="1">
    <location>
        <begin position="147"/>
        <end position="166"/>
    </location>
</feature>
<accession>A0A0F9BGE8</accession>
<sequence length="271" mass="30963">RYLPLNKQTLHLIGEKRRSKLFETQAVVSIKMRLGSPDIEDDLELMERYGRLLLPRMEHLMTDVAVAPSQAGIIQIEDILEEYCLVEEARSTIRKTLQDFGTDPKMLLTACGNLYQNQHVKEGIWWALIQRVNAEFAGKIRLDMEKKEKQKAKKTRKAKPKKAPELKTLTAKKRGSVRKHDPKLNSKRDYFHALLLGSKMTMDQLAAACKAEGSHIAWSDATKLLKEYESGKYGPESDHCKKVGWFATLERARDDGPGDEWLWIVEGESGK</sequence>
<feature type="non-terminal residue" evidence="2">
    <location>
        <position position="1"/>
    </location>
</feature>